<dbReference type="Gene3D" id="3.40.50.2000">
    <property type="entry name" value="Glycogen Phosphorylase B"/>
    <property type="match status" value="2"/>
</dbReference>
<dbReference type="Proteomes" id="UP000199572">
    <property type="component" value="Unassembled WGS sequence"/>
</dbReference>
<sequence length="371" mass="41784">MKDKKLLFLTLYTFGLTGGIENVCKAFGKALTEFLREGKIKTYQLLSMYDKGGNEKYIEKALFKGFGGRRILFSIQAILASQSSDIIVLSHVHLLIYARIIKKIFPKKRIILYAHGIEIWRNLSAANTKFIQNEIEIWAVSAYTANRIQALHQIEASKIQVLNNCLDPFFEIPKTFEKPASLLKKYNLPTNSKFILTLSRLSSTEQYKGYDQVLAVLNELDEDVHYILAGKADEKEQNRLQNLVQQNELQQRVIFTGYVPDAELMAHYQLADVMVMPSKAEGFGISFIEAMACGTQVIGGNQDGSVDALRQGAIGTLVNPTDLNEIKSAIETCLAKPDTEIDKRQLQDNCLAHFCFSTYKQKVGQLLELNA</sequence>
<accession>A0A1H9N701</accession>
<keyword evidence="4" id="KW-1185">Reference proteome</keyword>
<dbReference type="CDD" id="cd03801">
    <property type="entry name" value="GT4_PimA-like"/>
    <property type="match status" value="1"/>
</dbReference>
<name>A0A1H9N701_9SPHI</name>
<dbReference type="OrthoDB" id="9811239at2"/>
<dbReference type="EMBL" id="FOGG01000007">
    <property type="protein sequence ID" value="SER31810.1"/>
    <property type="molecule type" value="Genomic_DNA"/>
</dbReference>
<protein>
    <submittedName>
        <fullName evidence="3">Glycosyltransferase involved in cell wall bisynthesis</fullName>
    </submittedName>
</protein>
<feature type="domain" description="Glycosyl transferase family 1" evidence="2">
    <location>
        <begin position="184"/>
        <end position="338"/>
    </location>
</feature>
<evidence type="ECO:0000313" key="3">
    <source>
        <dbReference type="EMBL" id="SER31810.1"/>
    </source>
</evidence>
<dbReference type="PANTHER" id="PTHR46401:SF2">
    <property type="entry name" value="GLYCOSYLTRANSFERASE WBBK-RELATED"/>
    <property type="match status" value="1"/>
</dbReference>
<dbReference type="Pfam" id="PF00534">
    <property type="entry name" value="Glycos_transf_1"/>
    <property type="match status" value="1"/>
</dbReference>
<dbReference type="InterPro" id="IPR001296">
    <property type="entry name" value="Glyco_trans_1"/>
</dbReference>
<dbReference type="STRING" id="390241.SAMN04488023_10784"/>
<keyword evidence="1 3" id="KW-0808">Transferase</keyword>
<dbReference type="AlphaFoldDB" id="A0A1H9N701"/>
<dbReference type="SUPFAM" id="SSF53756">
    <property type="entry name" value="UDP-Glycosyltransferase/glycogen phosphorylase"/>
    <property type="match status" value="1"/>
</dbReference>
<reference evidence="4" key="1">
    <citation type="submission" date="2016-10" db="EMBL/GenBank/DDBJ databases">
        <authorList>
            <person name="Varghese N."/>
            <person name="Submissions S."/>
        </authorList>
    </citation>
    <scope>NUCLEOTIDE SEQUENCE [LARGE SCALE GENOMIC DNA]</scope>
    <source>
        <strain evidence="4">DSM 18610</strain>
    </source>
</reference>
<evidence type="ECO:0000256" key="1">
    <source>
        <dbReference type="ARBA" id="ARBA00022679"/>
    </source>
</evidence>
<dbReference type="PANTHER" id="PTHR46401">
    <property type="entry name" value="GLYCOSYLTRANSFERASE WBBK-RELATED"/>
    <property type="match status" value="1"/>
</dbReference>
<dbReference type="RefSeq" id="WP_090883110.1">
    <property type="nucleotide sequence ID" value="NZ_FOGG01000007.1"/>
</dbReference>
<evidence type="ECO:0000313" key="4">
    <source>
        <dbReference type="Proteomes" id="UP000199572"/>
    </source>
</evidence>
<organism evidence="3 4">
    <name type="scientific">Pedobacter rhizosphaerae</name>
    <dbReference type="NCBI Taxonomy" id="390241"/>
    <lineage>
        <taxon>Bacteria</taxon>
        <taxon>Pseudomonadati</taxon>
        <taxon>Bacteroidota</taxon>
        <taxon>Sphingobacteriia</taxon>
        <taxon>Sphingobacteriales</taxon>
        <taxon>Sphingobacteriaceae</taxon>
        <taxon>Pedobacter</taxon>
    </lineage>
</organism>
<gene>
    <name evidence="3" type="ORF">SAMN04488023_10784</name>
</gene>
<evidence type="ECO:0000259" key="2">
    <source>
        <dbReference type="Pfam" id="PF00534"/>
    </source>
</evidence>
<proteinExistence type="predicted"/>
<dbReference type="GO" id="GO:0016757">
    <property type="term" value="F:glycosyltransferase activity"/>
    <property type="evidence" value="ECO:0007669"/>
    <property type="project" value="InterPro"/>
</dbReference>